<dbReference type="InParanoid" id="A0A1Y2DW01"/>
<dbReference type="GeneID" id="63776701"/>
<gene>
    <name evidence="1" type="ORF">BCR38DRAFT_436857</name>
</gene>
<evidence type="ECO:0000313" key="2">
    <source>
        <dbReference type="Proteomes" id="UP000193689"/>
    </source>
</evidence>
<keyword evidence="2" id="KW-1185">Reference proteome</keyword>
<evidence type="ECO:0000313" key="1">
    <source>
        <dbReference type="EMBL" id="ORY63443.1"/>
    </source>
</evidence>
<name>A0A1Y2DW01_9PEZI</name>
<accession>A0A1Y2DW01</accession>
<dbReference type="AlphaFoldDB" id="A0A1Y2DW01"/>
<dbReference type="Proteomes" id="UP000193689">
    <property type="component" value="Unassembled WGS sequence"/>
</dbReference>
<organism evidence="1 2">
    <name type="scientific">Pseudomassariella vexata</name>
    <dbReference type="NCBI Taxonomy" id="1141098"/>
    <lineage>
        <taxon>Eukaryota</taxon>
        <taxon>Fungi</taxon>
        <taxon>Dikarya</taxon>
        <taxon>Ascomycota</taxon>
        <taxon>Pezizomycotina</taxon>
        <taxon>Sordariomycetes</taxon>
        <taxon>Xylariomycetidae</taxon>
        <taxon>Amphisphaeriales</taxon>
        <taxon>Pseudomassariaceae</taxon>
        <taxon>Pseudomassariella</taxon>
    </lineage>
</organism>
<comment type="caution">
    <text evidence="1">The sequence shown here is derived from an EMBL/GenBank/DDBJ whole genome shotgun (WGS) entry which is preliminary data.</text>
</comment>
<reference evidence="1 2" key="1">
    <citation type="submission" date="2016-07" db="EMBL/GenBank/DDBJ databases">
        <title>Pervasive Adenine N6-methylation of Active Genes in Fungi.</title>
        <authorList>
            <consortium name="DOE Joint Genome Institute"/>
            <person name="Mondo S.J."/>
            <person name="Dannebaum R.O."/>
            <person name="Kuo R.C."/>
            <person name="Labutti K."/>
            <person name="Haridas S."/>
            <person name="Kuo A."/>
            <person name="Salamov A."/>
            <person name="Ahrendt S.R."/>
            <person name="Lipzen A."/>
            <person name="Sullivan W."/>
            <person name="Andreopoulos W.B."/>
            <person name="Clum A."/>
            <person name="Lindquist E."/>
            <person name="Daum C."/>
            <person name="Ramamoorthy G.K."/>
            <person name="Gryganskyi A."/>
            <person name="Culley D."/>
            <person name="Magnuson J.K."/>
            <person name="James T.Y."/>
            <person name="O'Malley M.A."/>
            <person name="Stajich J.E."/>
            <person name="Spatafora J.W."/>
            <person name="Visel A."/>
            <person name="Grigoriev I.V."/>
        </authorList>
    </citation>
    <scope>NUCLEOTIDE SEQUENCE [LARGE SCALE GENOMIC DNA]</scope>
    <source>
        <strain evidence="1 2">CBS 129021</strain>
    </source>
</reference>
<dbReference type="RefSeq" id="XP_040715100.1">
    <property type="nucleotide sequence ID" value="XM_040860489.1"/>
</dbReference>
<sequence length="90" mass="10130">MVQSGWRMRPPLSCDYAYLIVGTMAFLQVTPTQCDPSPIRQSPQAEKDLSEFPEVLLIAVLVDLEPIRLMPTCFPPISQSIRWPTNRAGL</sequence>
<proteinExistence type="predicted"/>
<dbReference type="EMBL" id="MCFJ01000008">
    <property type="protein sequence ID" value="ORY63443.1"/>
    <property type="molecule type" value="Genomic_DNA"/>
</dbReference>
<protein>
    <submittedName>
        <fullName evidence="1">Uncharacterized protein</fullName>
    </submittedName>
</protein>